<evidence type="ECO:0000313" key="4">
    <source>
        <dbReference type="Proteomes" id="UP001519667"/>
    </source>
</evidence>
<dbReference type="SFLD" id="SFLDG01150">
    <property type="entry name" value="Main.1:_Beta-like"/>
    <property type="match status" value="1"/>
</dbReference>
<dbReference type="SFLD" id="SFLDS00019">
    <property type="entry name" value="Glutathione_Transferase_(cytos"/>
    <property type="match status" value="1"/>
</dbReference>
<sequence length="210" mass="23383">MTPQNHQVTLYHCPYTRSSGALALLEELGADYQLHVMNMKSGDQRKPKFLAINPMGKVPTITHGDAVVTEQVSVYLYLADLYPEAELAPPLGDPLRGPYLRWMVFYGTCFEPAVVDRAQKRIPAPAATSPYGDFDTMLKTLVEQLEKGPWILGERFTAADVLWGSALNWTTQFGLIPQIPVIKDYIARFIQRPGYVRALAKDAELAASQA</sequence>
<protein>
    <submittedName>
        <fullName evidence="3">Glutathione S-transferase N-terminal domain-containing protein</fullName>
    </submittedName>
</protein>
<name>A0ABS5XLT1_9GAMM</name>
<keyword evidence="4" id="KW-1185">Reference proteome</keyword>
<dbReference type="SFLD" id="SFLDG00358">
    <property type="entry name" value="Main_(cytGST)"/>
    <property type="match status" value="1"/>
</dbReference>
<dbReference type="RefSeq" id="WP_215379329.1">
    <property type="nucleotide sequence ID" value="NZ_JAGTIS010000014.1"/>
</dbReference>
<dbReference type="Pfam" id="PF00043">
    <property type="entry name" value="GST_C"/>
    <property type="match status" value="1"/>
</dbReference>
<dbReference type="InterPro" id="IPR004045">
    <property type="entry name" value="Glutathione_S-Trfase_N"/>
</dbReference>
<evidence type="ECO:0000256" key="1">
    <source>
        <dbReference type="RuleBase" id="RU003494"/>
    </source>
</evidence>
<feature type="domain" description="GST N-terminal" evidence="2">
    <location>
        <begin position="5"/>
        <end position="86"/>
    </location>
</feature>
<dbReference type="InterPro" id="IPR036282">
    <property type="entry name" value="Glutathione-S-Trfase_C_sf"/>
</dbReference>
<organism evidence="3 4">
    <name type="scientific">Metapseudomonas boanensis</name>
    <dbReference type="NCBI Taxonomy" id="2822138"/>
    <lineage>
        <taxon>Bacteria</taxon>
        <taxon>Pseudomonadati</taxon>
        <taxon>Pseudomonadota</taxon>
        <taxon>Gammaproteobacteria</taxon>
        <taxon>Pseudomonadales</taxon>
        <taxon>Pseudomonadaceae</taxon>
        <taxon>Metapseudomonas</taxon>
    </lineage>
</organism>
<gene>
    <name evidence="3" type="ORF">J7302_21340</name>
</gene>
<dbReference type="PROSITE" id="PS50404">
    <property type="entry name" value="GST_NTER"/>
    <property type="match status" value="1"/>
</dbReference>
<dbReference type="Gene3D" id="3.40.30.10">
    <property type="entry name" value="Glutaredoxin"/>
    <property type="match status" value="1"/>
</dbReference>
<reference evidence="3 4" key="1">
    <citation type="submission" date="2021-04" db="EMBL/GenBank/DDBJ databases">
        <title>Pseudomonas boanensis sp. nov., a bacterium isolated from river water used for household purposes in Boane District, Mozambique.</title>
        <authorList>
            <person name="Nicklasson M."/>
            <person name="Martin-Rodriguez A.J."/>
            <person name="Thorell K."/>
            <person name="Neves L."/>
            <person name="Mussagy A."/>
            <person name="Rydberg H.A."/>
            <person name="Hernroth B."/>
            <person name="Svensson-Stadler L."/>
            <person name="Sjoling A."/>
        </authorList>
    </citation>
    <scope>NUCLEOTIDE SEQUENCE [LARGE SCALE GENOMIC DNA]</scope>
    <source>
        <strain evidence="3 4">DB1</strain>
    </source>
</reference>
<evidence type="ECO:0000313" key="3">
    <source>
        <dbReference type="EMBL" id="MBT8768661.1"/>
    </source>
</evidence>
<dbReference type="Proteomes" id="UP001519667">
    <property type="component" value="Unassembled WGS sequence"/>
</dbReference>
<dbReference type="SUPFAM" id="SSF47616">
    <property type="entry name" value="GST C-terminal domain-like"/>
    <property type="match status" value="1"/>
</dbReference>
<dbReference type="PANTHER" id="PTHR44051:SF21">
    <property type="entry name" value="GLUTATHIONE S-TRANSFERASE FAMILY PROTEIN"/>
    <property type="match status" value="1"/>
</dbReference>
<dbReference type="EMBL" id="JAGTIS010000014">
    <property type="protein sequence ID" value="MBT8768661.1"/>
    <property type="molecule type" value="Genomic_DNA"/>
</dbReference>
<dbReference type="CDD" id="cd03046">
    <property type="entry name" value="GST_N_GTT1_like"/>
    <property type="match status" value="1"/>
</dbReference>
<dbReference type="CDD" id="cd03207">
    <property type="entry name" value="GST_C_8"/>
    <property type="match status" value="1"/>
</dbReference>
<dbReference type="Pfam" id="PF02798">
    <property type="entry name" value="GST_N"/>
    <property type="match status" value="1"/>
</dbReference>
<dbReference type="InterPro" id="IPR004046">
    <property type="entry name" value="GST_C"/>
</dbReference>
<dbReference type="Gene3D" id="1.20.1050.10">
    <property type="match status" value="1"/>
</dbReference>
<comment type="similarity">
    <text evidence="1">Belongs to the GST superfamily.</text>
</comment>
<comment type="caution">
    <text evidence="3">The sequence shown here is derived from an EMBL/GenBank/DDBJ whole genome shotgun (WGS) entry which is preliminary data.</text>
</comment>
<accession>A0ABS5XLT1</accession>
<proteinExistence type="inferred from homology"/>
<dbReference type="InterPro" id="IPR040079">
    <property type="entry name" value="Glutathione_S-Trfase"/>
</dbReference>
<dbReference type="SUPFAM" id="SSF52833">
    <property type="entry name" value="Thioredoxin-like"/>
    <property type="match status" value="1"/>
</dbReference>
<dbReference type="InterPro" id="IPR036249">
    <property type="entry name" value="Thioredoxin-like_sf"/>
</dbReference>
<evidence type="ECO:0000259" key="2">
    <source>
        <dbReference type="PROSITE" id="PS50404"/>
    </source>
</evidence>
<dbReference type="PANTHER" id="PTHR44051">
    <property type="entry name" value="GLUTATHIONE S-TRANSFERASE-RELATED"/>
    <property type="match status" value="1"/>
</dbReference>